<dbReference type="EMBL" id="KC977570">
    <property type="protein sequence ID" value="ATE82523.1"/>
    <property type="molecule type" value="Genomic_DNA"/>
</dbReference>
<dbReference type="RefSeq" id="YP_009430232.1">
    <property type="nucleotide sequence ID" value="NC_021858.1"/>
</dbReference>
<name>A0A291AU27_9VIRU</name>
<dbReference type="GeneID" id="34567830"/>
<sequence>MDTPEATLGTTSVGFMRGEDVETDQNGTLGRAPCAEADDALVDAALSCVRWDETVDMERLLALEHQHDVAVVSAVVANAIARVESHPIFATVPRLAAPLVLVRTGLFSGDTVVVWHKDDNAWRVMGRAVGARAWTADPPLTGAQLAGLLAMCARHPAFYLAYCDGGGNGRTYMPERAAFYERMWLPRLVAAVSRRTGAWTGDEILRTRSLCGALQDILDARCASGPLAHVEARCTPGMTVPPRPASADREACAASKSMGGALDLLAGLGSHGVVISGDVQGSATAPIRCAISTMCHMLDRMYATGPCYLGMILPAEYKAMAESAPLAAALFH</sequence>
<dbReference type="Proteomes" id="UP000201566">
    <property type="component" value="Segment"/>
</dbReference>
<organism evidence="1 2">
    <name type="scientific">Pandoravirus dulcis</name>
    <dbReference type="NCBI Taxonomy" id="1349409"/>
    <lineage>
        <taxon>Viruses</taxon>
        <taxon>Pandoravirus</taxon>
    </lineage>
</organism>
<dbReference type="KEGG" id="vg:34567830"/>
<evidence type="ECO:0000313" key="1">
    <source>
        <dbReference type="EMBL" id="ATE82523.1"/>
    </source>
</evidence>
<reference evidence="1 2" key="1">
    <citation type="journal article" date="2013" name="Science">
        <title>Pandoraviruses: amoeba viruses with genomes up to 2.5 Mb reaching that of parasitic eukaryotes.</title>
        <authorList>
            <person name="Philippe N."/>
            <person name="Legendre M."/>
            <person name="Doutre G."/>
            <person name="Coute Y."/>
            <person name="Poirot O."/>
            <person name="Lescot M."/>
            <person name="Arslan D."/>
            <person name="Seltzer V."/>
            <person name="Bertaux L."/>
            <person name="Bruley C."/>
            <person name="Garin J."/>
            <person name="Claverie J.M."/>
            <person name="Abergel C."/>
        </authorList>
    </citation>
    <scope>NUCLEOTIDE SEQUENCE [LARGE SCALE GENOMIC DNA]</scope>
    <source>
        <strain evidence="1">Melbourne</strain>
    </source>
</reference>
<gene>
    <name evidence="1" type="ORF">pdul_cds_532</name>
</gene>
<evidence type="ECO:0000313" key="2">
    <source>
        <dbReference type="Proteomes" id="UP000201566"/>
    </source>
</evidence>
<protein>
    <submittedName>
        <fullName evidence="1">Uncharacterized protein</fullName>
    </submittedName>
</protein>
<proteinExistence type="predicted"/>
<accession>A0A291AU27</accession>